<keyword evidence="2" id="KW-1185">Reference proteome</keyword>
<comment type="caution">
    <text evidence="1">The sequence shown here is derived from an EMBL/GenBank/DDBJ whole genome shotgun (WGS) entry which is preliminary data.</text>
</comment>
<organism evidence="1 2">
    <name type="scientific">Halocaridina rubra</name>
    <name type="common">Hawaiian red shrimp</name>
    <dbReference type="NCBI Taxonomy" id="373956"/>
    <lineage>
        <taxon>Eukaryota</taxon>
        <taxon>Metazoa</taxon>
        <taxon>Ecdysozoa</taxon>
        <taxon>Arthropoda</taxon>
        <taxon>Crustacea</taxon>
        <taxon>Multicrustacea</taxon>
        <taxon>Malacostraca</taxon>
        <taxon>Eumalacostraca</taxon>
        <taxon>Eucarida</taxon>
        <taxon>Decapoda</taxon>
        <taxon>Pleocyemata</taxon>
        <taxon>Caridea</taxon>
        <taxon>Atyoidea</taxon>
        <taxon>Atyidae</taxon>
        <taxon>Halocaridina</taxon>
    </lineage>
</organism>
<name>A0AAN8WHK9_HALRR</name>
<gene>
    <name evidence="1" type="ORF">SK128_008404</name>
</gene>
<evidence type="ECO:0000313" key="1">
    <source>
        <dbReference type="EMBL" id="KAK7045929.1"/>
    </source>
</evidence>
<sequence length="88" mass="10462">MYIQDKGIPKYSLKTYNTFQENQSVLTSGTFDFDYDLSFQELFPERFIQFHGHLFHLASWDDDFPYMLEPKGDLGVDDRNKQCNFDGF</sequence>
<dbReference type="AlphaFoldDB" id="A0AAN8WHK9"/>
<protein>
    <submittedName>
        <fullName evidence="1">Uncharacterized protein</fullName>
    </submittedName>
</protein>
<proteinExistence type="predicted"/>
<dbReference type="Proteomes" id="UP001381693">
    <property type="component" value="Unassembled WGS sequence"/>
</dbReference>
<evidence type="ECO:0000313" key="2">
    <source>
        <dbReference type="Proteomes" id="UP001381693"/>
    </source>
</evidence>
<reference evidence="1 2" key="1">
    <citation type="submission" date="2023-11" db="EMBL/GenBank/DDBJ databases">
        <title>Halocaridina rubra genome assembly.</title>
        <authorList>
            <person name="Smith C."/>
        </authorList>
    </citation>
    <scope>NUCLEOTIDE SEQUENCE [LARGE SCALE GENOMIC DNA]</scope>
    <source>
        <strain evidence="1">EP-1</strain>
        <tissue evidence="1">Whole</tissue>
    </source>
</reference>
<dbReference type="EMBL" id="JAXCGZ010021659">
    <property type="protein sequence ID" value="KAK7045929.1"/>
    <property type="molecule type" value="Genomic_DNA"/>
</dbReference>
<accession>A0AAN8WHK9</accession>